<reference evidence="2" key="1">
    <citation type="submission" date="2021-01" db="EMBL/GenBank/DDBJ databases">
        <title>Whole genome shotgun sequence of Actinoplanes capillaceus NBRC 16408.</title>
        <authorList>
            <person name="Komaki H."/>
            <person name="Tamura T."/>
        </authorList>
    </citation>
    <scope>NUCLEOTIDE SEQUENCE [LARGE SCALE GENOMIC DNA]</scope>
    <source>
        <strain evidence="2">NBRC 16408</strain>
    </source>
</reference>
<comment type="caution">
    <text evidence="2">The sequence shown here is derived from an EMBL/GenBank/DDBJ whole genome shotgun (WGS) entry which is preliminary data.</text>
</comment>
<sequence length="107" mass="11112">MGLAVWAPGRTSEASCGGRAPASGTEVEPVTETGSAIAGIGWKSAAIAAATAAEHTTGRKRDRMKRMRFGDPCRNALDISSPSASVGDRRLSFLLVHTASRAPMSIQ</sequence>
<evidence type="ECO:0000256" key="1">
    <source>
        <dbReference type="SAM" id="MobiDB-lite"/>
    </source>
</evidence>
<accession>A0ABQ3WM42</accession>
<evidence type="ECO:0000313" key="2">
    <source>
        <dbReference type="EMBL" id="GID47294.1"/>
    </source>
</evidence>
<protein>
    <submittedName>
        <fullName evidence="2">Uncharacterized protein</fullName>
    </submittedName>
</protein>
<feature type="region of interest" description="Disordered" evidence="1">
    <location>
        <begin position="1"/>
        <end position="31"/>
    </location>
</feature>
<gene>
    <name evidence="2" type="ORF">Aca07nite_45690</name>
</gene>
<organism evidence="2">
    <name type="scientific">Actinoplanes campanulatus</name>
    <dbReference type="NCBI Taxonomy" id="113559"/>
    <lineage>
        <taxon>Bacteria</taxon>
        <taxon>Bacillati</taxon>
        <taxon>Actinomycetota</taxon>
        <taxon>Actinomycetes</taxon>
        <taxon>Micromonosporales</taxon>
        <taxon>Micromonosporaceae</taxon>
        <taxon>Actinoplanes</taxon>
    </lineage>
</organism>
<name>A0ABQ3WM42_9ACTN</name>
<proteinExistence type="predicted"/>
<dbReference type="EMBL" id="BOMF01000088">
    <property type="protein sequence ID" value="GID47294.1"/>
    <property type="molecule type" value="Genomic_DNA"/>
</dbReference>